<dbReference type="EMBL" id="NTSO01000002">
    <property type="protein sequence ID" value="PFF51805.1"/>
    <property type="molecule type" value="Genomic_DNA"/>
</dbReference>
<evidence type="ECO:0000313" key="3">
    <source>
        <dbReference type="EMBL" id="PFF51805.1"/>
    </source>
</evidence>
<sequence length="621" mass="70855">MANRGFVMGKTTVREVYIVSQDKPFIQNEYLMINDELHGDLPVEVLNTTTVPFLSESIMPEGFALDIVKGLSKEIVNDRKTHIARVKVLKTLTKPVTPNEIVRDTTFKEMEKILIHAKPLDALTLGVILGTEEMQSNLPQELTNISPLWKGGGAVHQEGVPFVLNYRKFREYPHIGVFGTSGSGKTFGLRVIEEEIQKIRIPGVAFDPHNEMNFVEPMDGLNVLDSNLVHDFQDRNQIFYIGRDVGINFHELKLDELMSLFDFVGELTEPQRGALEVLYEKGDTLAHLKNKVINLKVAFEVHENPKPSTKFGKQTSPEDELTDEQVLLYTRNKNRVSGSKTLQALSWKLDALESTNIFVGDVDGVESAMKQGKIAVIRGDMLRQQMVASYILKKLYKKRRDYQDYQEHGGERPEFFPMFFVIVDEAHNFAPRHSSPTKKVLKKIAQEARKYGVFEIFCTQKPDALDPTIVAQLNTKFIYRLNTADDMEMVRKETNLTEDEMKRLPELPSGHCFVSSATLPKTFAVRFRTTFTKSPHMLDPFDEFHMFIEDMEKNDLSKVLKEFLPIKMGKLPKIHEDINERAGRNVSMVDIANELTKMTRLGIVVEKKTSFGSEYMEKKVG</sequence>
<comment type="caution">
    <text evidence="3">The sequence shown here is derived from an EMBL/GenBank/DDBJ whole genome shotgun (WGS) entry which is preliminary data.</text>
</comment>
<dbReference type="InterPro" id="IPR008571">
    <property type="entry name" value="HerA-like"/>
</dbReference>
<proteinExistence type="predicted"/>
<dbReference type="AlphaFoldDB" id="A0A9X6W2G0"/>
<gene>
    <name evidence="2" type="ORF">AT268_33415</name>
    <name evidence="3" type="ORF">CN357_03690</name>
</gene>
<dbReference type="GO" id="GO:0005524">
    <property type="term" value="F:ATP binding"/>
    <property type="evidence" value="ECO:0007669"/>
    <property type="project" value="UniProtKB-KW"/>
</dbReference>
<dbReference type="Proteomes" id="UP000075476">
    <property type="component" value="Unassembled WGS sequence"/>
</dbReference>
<dbReference type="InterPro" id="IPR027417">
    <property type="entry name" value="P-loop_NTPase"/>
</dbReference>
<evidence type="ECO:0000313" key="5">
    <source>
        <dbReference type="Proteomes" id="UP000220210"/>
    </source>
</evidence>
<dbReference type="Pfam" id="PF01935">
    <property type="entry name" value="DUF87"/>
    <property type="match status" value="1"/>
</dbReference>
<accession>A0A9X6W2G0</accession>
<reference evidence="2 4" key="1">
    <citation type="submission" date="2015-12" db="EMBL/GenBank/DDBJ databases">
        <title>Bacillus cereus Group isolate.</title>
        <authorList>
            <person name="Kovac J."/>
        </authorList>
    </citation>
    <scope>NUCLEOTIDE SEQUENCE [LARGE SCALE GENOMIC DNA]</scope>
    <source>
        <strain evidence="2 4">FSL K6-0073</strain>
    </source>
</reference>
<evidence type="ECO:0000313" key="2">
    <source>
        <dbReference type="EMBL" id="KXY51375.1"/>
    </source>
</evidence>
<organism evidence="3 5">
    <name type="scientific">Bacillus cereus</name>
    <dbReference type="NCBI Taxonomy" id="1396"/>
    <lineage>
        <taxon>Bacteria</taxon>
        <taxon>Bacillati</taxon>
        <taxon>Bacillota</taxon>
        <taxon>Bacilli</taxon>
        <taxon>Bacillales</taxon>
        <taxon>Bacillaceae</taxon>
        <taxon>Bacillus</taxon>
        <taxon>Bacillus cereus group</taxon>
    </lineage>
</organism>
<reference evidence="3 5" key="2">
    <citation type="submission" date="2017-09" db="EMBL/GenBank/DDBJ databases">
        <title>Large-scale bioinformatics analysis of Bacillus genomes uncovers conserved roles of natural products in bacterial physiology.</title>
        <authorList>
            <consortium name="Agbiome Team Llc"/>
            <person name="Bleich R.M."/>
            <person name="Kirk G.J."/>
            <person name="Santa Maria K.C."/>
            <person name="Allen S.E."/>
            <person name="Farag S."/>
            <person name="Shank E.A."/>
            <person name="Bowers A."/>
        </authorList>
    </citation>
    <scope>NUCLEOTIDE SEQUENCE [LARGE SCALE GENOMIC DNA]</scope>
    <source>
        <strain evidence="3 5">AFS020204</strain>
    </source>
</reference>
<dbReference type="RefSeq" id="WP_061662709.1">
    <property type="nucleotide sequence ID" value="NZ_LOMO01000001.1"/>
</dbReference>
<name>A0A9X6W2G0_BACCE</name>
<evidence type="ECO:0000313" key="4">
    <source>
        <dbReference type="Proteomes" id="UP000075476"/>
    </source>
</evidence>
<dbReference type="PANTHER" id="PTHR42957:SF1">
    <property type="entry name" value="HELICASE MJ1565-RELATED"/>
    <property type="match status" value="1"/>
</dbReference>
<protein>
    <submittedName>
        <fullName evidence="3">ATP-binding protein</fullName>
    </submittedName>
</protein>
<dbReference type="PANTHER" id="PTHR42957">
    <property type="entry name" value="HELICASE MJ1565-RELATED"/>
    <property type="match status" value="1"/>
</dbReference>
<dbReference type="SUPFAM" id="SSF52540">
    <property type="entry name" value="P-loop containing nucleoside triphosphate hydrolases"/>
    <property type="match status" value="1"/>
</dbReference>
<feature type="domain" description="Helicase HerA central" evidence="1">
    <location>
        <begin position="158"/>
        <end position="394"/>
    </location>
</feature>
<dbReference type="InterPro" id="IPR002789">
    <property type="entry name" value="HerA_central"/>
</dbReference>
<dbReference type="EMBL" id="LOMO01000001">
    <property type="protein sequence ID" value="KXY51375.1"/>
    <property type="molecule type" value="Genomic_DNA"/>
</dbReference>
<keyword evidence="3" id="KW-0547">Nucleotide-binding</keyword>
<evidence type="ECO:0000259" key="1">
    <source>
        <dbReference type="Pfam" id="PF01935"/>
    </source>
</evidence>
<keyword evidence="3" id="KW-0067">ATP-binding</keyword>
<dbReference type="Proteomes" id="UP000220210">
    <property type="component" value="Unassembled WGS sequence"/>
</dbReference>
<dbReference type="Gene3D" id="3.40.50.300">
    <property type="entry name" value="P-loop containing nucleotide triphosphate hydrolases"/>
    <property type="match status" value="2"/>
</dbReference>